<name>A0ABV7IWI6_9SPHN</name>
<evidence type="ECO:0000313" key="1">
    <source>
        <dbReference type="EMBL" id="MFC3174966.1"/>
    </source>
</evidence>
<protein>
    <recommendedName>
        <fullName evidence="3">Protein ImuA</fullName>
    </recommendedName>
</protein>
<dbReference type="RefSeq" id="WP_379510343.1">
    <property type="nucleotide sequence ID" value="NZ_JBHRTQ010000010.1"/>
</dbReference>
<dbReference type="SUPFAM" id="SSF52540">
    <property type="entry name" value="P-loop containing nucleoside triphosphate hydrolases"/>
    <property type="match status" value="1"/>
</dbReference>
<evidence type="ECO:0008006" key="3">
    <source>
        <dbReference type="Google" id="ProtNLM"/>
    </source>
</evidence>
<sequence length="265" mass="26825">MHGPSFAAPATRLLPEIGGIPGLEPGRLHEVHAESAHRAAALAFALAQVGGPPASGPLFLIHSRGRTRWARAMLHGDGLARLGLDPARLTIVAAADGGGKGTAGGTARGNGLLRAGLDAARCPALAGVVIESAGRLPAYDLTASRRLALAAERSGGRVVVLRIDAEPRPSAAFTRWTIASAPSLALAGEAPGEPALVARLDRRRGAAAGQEWRLEWDSDHGFFRPLPATPAGPASPAPAALPGAVVPLAGLRTGTASGMQGRCAA</sequence>
<gene>
    <name evidence="1" type="ORF">ACFOD9_11970</name>
</gene>
<dbReference type="InterPro" id="IPR027417">
    <property type="entry name" value="P-loop_NTPase"/>
</dbReference>
<dbReference type="EMBL" id="JBHRTQ010000010">
    <property type="protein sequence ID" value="MFC3174966.1"/>
    <property type="molecule type" value="Genomic_DNA"/>
</dbReference>
<accession>A0ABV7IWI6</accession>
<comment type="caution">
    <text evidence="1">The sequence shown here is derived from an EMBL/GenBank/DDBJ whole genome shotgun (WGS) entry which is preliminary data.</text>
</comment>
<evidence type="ECO:0000313" key="2">
    <source>
        <dbReference type="Proteomes" id="UP001595604"/>
    </source>
</evidence>
<keyword evidence="2" id="KW-1185">Reference proteome</keyword>
<dbReference type="Gene3D" id="3.40.50.300">
    <property type="entry name" value="P-loop containing nucleotide triphosphate hydrolases"/>
    <property type="match status" value="1"/>
</dbReference>
<reference evidence="2" key="1">
    <citation type="journal article" date="2019" name="Int. J. Syst. Evol. Microbiol.">
        <title>The Global Catalogue of Microorganisms (GCM) 10K type strain sequencing project: providing services to taxonomists for standard genome sequencing and annotation.</title>
        <authorList>
            <consortium name="The Broad Institute Genomics Platform"/>
            <consortium name="The Broad Institute Genome Sequencing Center for Infectious Disease"/>
            <person name="Wu L."/>
            <person name="Ma J."/>
        </authorList>
    </citation>
    <scope>NUCLEOTIDE SEQUENCE [LARGE SCALE GENOMIC DNA]</scope>
    <source>
        <strain evidence="2">KCTC 42984</strain>
    </source>
</reference>
<proteinExistence type="predicted"/>
<organism evidence="1 2">
    <name type="scientific">Novosphingobium bradum</name>
    <dbReference type="NCBI Taxonomy" id="1737444"/>
    <lineage>
        <taxon>Bacteria</taxon>
        <taxon>Pseudomonadati</taxon>
        <taxon>Pseudomonadota</taxon>
        <taxon>Alphaproteobacteria</taxon>
        <taxon>Sphingomonadales</taxon>
        <taxon>Sphingomonadaceae</taxon>
        <taxon>Novosphingobium</taxon>
    </lineage>
</organism>
<dbReference type="Proteomes" id="UP001595604">
    <property type="component" value="Unassembled WGS sequence"/>
</dbReference>